<reference evidence="3" key="1">
    <citation type="submission" date="2024-07" db="EMBL/GenBank/DDBJ databases">
        <title>Two chromosome-level genome assemblies of Korean endemic species Abeliophyllum distichum and Forsythia ovata (Oleaceae).</title>
        <authorList>
            <person name="Jang H."/>
        </authorList>
    </citation>
    <scope>NUCLEOTIDE SEQUENCE [LARGE SCALE GENOMIC DNA]</scope>
</reference>
<keyword evidence="3" id="KW-1185">Reference proteome</keyword>
<comment type="caution">
    <text evidence="2">The sequence shown here is derived from an EMBL/GenBank/DDBJ whole genome shotgun (WGS) entry which is preliminary data.</text>
</comment>
<dbReference type="AlphaFoldDB" id="A0ABD1VNN7"/>
<dbReference type="GO" id="GO:0016301">
    <property type="term" value="F:kinase activity"/>
    <property type="evidence" value="ECO:0007669"/>
    <property type="project" value="UniProtKB-KW"/>
</dbReference>
<evidence type="ECO:0000313" key="3">
    <source>
        <dbReference type="Proteomes" id="UP001604277"/>
    </source>
</evidence>
<feature type="compositionally biased region" description="Polar residues" evidence="1">
    <location>
        <begin position="73"/>
        <end position="86"/>
    </location>
</feature>
<feature type="region of interest" description="Disordered" evidence="1">
    <location>
        <begin position="46"/>
        <end position="86"/>
    </location>
</feature>
<protein>
    <submittedName>
        <fullName evidence="2">Protein ACTIVITY OF BC1 COMPLEX KINASE 7</fullName>
    </submittedName>
</protein>
<proteinExistence type="predicted"/>
<dbReference type="Proteomes" id="UP001604277">
    <property type="component" value="Unassembled WGS sequence"/>
</dbReference>
<sequence length="107" mass="12029">MDGGKSVVTHKIGQQQQPPPTHVWEFFKESRENLAKFHVEVQEMEKSPAKVGVNGRPTKMVPTTEVRKEKSPLANNTSEMINGPTKNVNGYAKLMESASLREILLHF</sequence>
<feature type="region of interest" description="Disordered" evidence="1">
    <location>
        <begin position="1"/>
        <end position="20"/>
    </location>
</feature>
<accession>A0ABD1VNN7</accession>
<evidence type="ECO:0000313" key="2">
    <source>
        <dbReference type="EMBL" id="KAL2538961.1"/>
    </source>
</evidence>
<organism evidence="2 3">
    <name type="scientific">Forsythia ovata</name>
    <dbReference type="NCBI Taxonomy" id="205694"/>
    <lineage>
        <taxon>Eukaryota</taxon>
        <taxon>Viridiplantae</taxon>
        <taxon>Streptophyta</taxon>
        <taxon>Embryophyta</taxon>
        <taxon>Tracheophyta</taxon>
        <taxon>Spermatophyta</taxon>
        <taxon>Magnoliopsida</taxon>
        <taxon>eudicotyledons</taxon>
        <taxon>Gunneridae</taxon>
        <taxon>Pentapetalae</taxon>
        <taxon>asterids</taxon>
        <taxon>lamiids</taxon>
        <taxon>Lamiales</taxon>
        <taxon>Oleaceae</taxon>
        <taxon>Forsythieae</taxon>
        <taxon>Forsythia</taxon>
    </lineage>
</organism>
<keyword evidence="2" id="KW-0418">Kinase</keyword>
<evidence type="ECO:0000256" key="1">
    <source>
        <dbReference type="SAM" id="MobiDB-lite"/>
    </source>
</evidence>
<name>A0ABD1VNN7_9LAMI</name>
<gene>
    <name evidence="2" type="ORF">Fot_20352</name>
</gene>
<dbReference type="EMBL" id="JBFOLJ010000005">
    <property type="protein sequence ID" value="KAL2538961.1"/>
    <property type="molecule type" value="Genomic_DNA"/>
</dbReference>
<keyword evidence="2" id="KW-0808">Transferase</keyword>